<comment type="caution">
    <text evidence="2">The sequence shown here is derived from an EMBL/GenBank/DDBJ whole genome shotgun (WGS) entry which is preliminary data.</text>
</comment>
<protein>
    <submittedName>
        <fullName evidence="2">Uncharacterized protein</fullName>
    </submittedName>
</protein>
<evidence type="ECO:0000256" key="1">
    <source>
        <dbReference type="SAM" id="MobiDB-lite"/>
    </source>
</evidence>
<feature type="compositionally biased region" description="Low complexity" evidence="1">
    <location>
        <begin position="33"/>
        <end position="48"/>
    </location>
</feature>
<keyword evidence="3" id="KW-1185">Reference proteome</keyword>
<name>A0ABS8VF58_DATST</name>
<evidence type="ECO:0000313" key="2">
    <source>
        <dbReference type="EMBL" id="MCD9645411.1"/>
    </source>
</evidence>
<feature type="region of interest" description="Disordered" evidence="1">
    <location>
        <begin position="68"/>
        <end position="93"/>
    </location>
</feature>
<organism evidence="2 3">
    <name type="scientific">Datura stramonium</name>
    <name type="common">Jimsonweed</name>
    <name type="synonym">Common thornapple</name>
    <dbReference type="NCBI Taxonomy" id="4076"/>
    <lineage>
        <taxon>Eukaryota</taxon>
        <taxon>Viridiplantae</taxon>
        <taxon>Streptophyta</taxon>
        <taxon>Embryophyta</taxon>
        <taxon>Tracheophyta</taxon>
        <taxon>Spermatophyta</taxon>
        <taxon>Magnoliopsida</taxon>
        <taxon>eudicotyledons</taxon>
        <taxon>Gunneridae</taxon>
        <taxon>Pentapetalae</taxon>
        <taxon>asterids</taxon>
        <taxon>lamiids</taxon>
        <taxon>Solanales</taxon>
        <taxon>Solanaceae</taxon>
        <taxon>Solanoideae</taxon>
        <taxon>Datureae</taxon>
        <taxon>Datura</taxon>
    </lineage>
</organism>
<reference evidence="2 3" key="1">
    <citation type="journal article" date="2021" name="BMC Genomics">
        <title>Datura genome reveals duplications of psychoactive alkaloid biosynthetic genes and high mutation rate following tissue culture.</title>
        <authorList>
            <person name="Rajewski A."/>
            <person name="Carter-House D."/>
            <person name="Stajich J."/>
            <person name="Litt A."/>
        </authorList>
    </citation>
    <scope>NUCLEOTIDE SEQUENCE [LARGE SCALE GENOMIC DNA]</scope>
    <source>
        <strain evidence="2">AR-01</strain>
    </source>
</reference>
<evidence type="ECO:0000313" key="3">
    <source>
        <dbReference type="Proteomes" id="UP000823775"/>
    </source>
</evidence>
<feature type="region of interest" description="Disordered" evidence="1">
    <location>
        <begin position="1"/>
        <end position="53"/>
    </location>
</feature>
<sequence>MTSPSFSTETNSENAPSNSCALIFHKEADHTPSPSSSQAQKIPSSSAKNDGIPIVDLIPKRVCSRLRKTSSSAIPISKDVLTNEQTPPLAPSR</sequence>
<feature type="compositionally biased region" description="Polar residues" evidence="1">
    <location>
        <begin position="69"/>
        <end position="86"/>
    </location>
</feature>
<feature type="non-terminal residue" evidence="2">
    <location>
        <position position="93"/>
    </location>
</feature>
<gene>
    <name evidence="2" type="ORF">HAX54_034293</name>
</gene>
<feature type="compositionally biased region" description="Polar residues" evidence="1">
    <location>
        <begin position="1"/>
        <end position="20"/>
    </location>
</feature>
<dbReference type="Proteomes" id="UP000823775">
    <property type="component" value="Unassembled WGS sequence"/>
</dbReference>
<accession>A0ABS8VF58</accession>
<proteinExistence type="predicted"/>
<dbReference type="EMBL" id="JACEIK010004421">
    <property type="protein sequence ID" value="MCD9645411.1"/>
    <property type="molecule type" value="Genomic_DNA"/>
</dbReference>